<dbReference type="CDD" id="cd03801">
    <property type="entry name" value="GT4_PimA-like"/>
    <property type="match status" value="1"/>
</dbReference>
<feature type="domain" description="Glycosyltransferase subfamily 4-like N-terminal" evidence="2">
    <location>
        <begin position="14"/>
        <end position="166"/>
    </location>
</feature>
<evidence type="ECO:0000313" key="4">
    <source>
        <dbReference type="Proteomes" id="UP001178662"/>
    </source>
</evidence>
<gene>
    <name evidence="3" type="ORF">P0Y55_02270</name>
</gene>
<name>A0AA95EWU6_9BACL</name>
<dbReference type="Pfam" id="PF00534">
    <property type="entry name" value="Glycos_transf_1"/>
    <property type="match status" value="1"/>
</dbReference>
<protein>
    <submittedName>
        <fullName evidence="3">Glycosyltransferase family 4 protein</fullName>
    </submittedName>
</protein>
<dbReference type="InterPro" id="IPR001296">
    <property type="entry name" value="Glyco_trans_1"/>
</dbReference>
<keyword evidence="4" id="KW-1185">Reference proteome</keyword>
<dbReference type="Proteomes" id="UP001178662">
    <property type="component" value="Chromosome"/>
</dbReference>
<dbReference type="InterPro" id="IPR028098">
    <property type="entry name" value="Glyco_trans_4-like_N"/>
</dbReference>
<feature type="domain" description="Glycosyl transferase family 1" evidence="1">
    <location>
        <begin position="176"/>
        <end position="348"/>
    </location>
</feature>
<dbReference type="SUPFAM" id="SSF53756">
    <property type="entry name" value="UDP-Glycosyltransferase/glycogen phosphorylase"/>
    <property type="match status" value="1"/>
</dbReference>
<dbReference type="Gene3D" id="3.40.50.2000">
    <property type="entry name" value="Glycogen Phosphorylase B"/>
    <property type="match status" value="2"/>
</dbReference>
<dbReference type="PANTHER" id="PTHR12526">
    <property type="entry name" value="GLYCOSYLTRANSFERASE"/>
    <property type="match status" value="1"/>
</dbReference>
<sequence>MKVGIIMPLGHMKGGAEIMLLHLLRANKQTEGVDYTIIFFERGPLVTAVEQLGYPVQVYETGRLRHVIAYTRAVHWLYRWIKREKIGIALSWMSKGHLYAGLAAKLAGIDAVWFQHGVAARTLMERCINAIPAAAVLCPSQISKASQLKNNPKVRTEVLHPGVDLKLFEVRSLPSQEETRTKLGLPHPSRIVGIVARLQRWKGVHVFVEAATYLKDKYPDVHFVIVGGSHPSEPDYLAQLQQQSSAAEMTDRIYFAGYQPDVPSWMQAMDIVVHSTVGIEPFGMTIIEGMALGKAVIAAAAGGPLEIVAHGENGLLVPINRATELAQAISQLLKDEEEYRKLCLEGRKRAEQFSTQRLSEGMAVILQSLRIGA</sequence>
<dbReference type="AlphaFoldDB" id="A0AA95EWU6"/>
<proteinExistence type="predicted"/>
<dbReference type="Pfam" id="PF13439">
    <property type="entry name" value="Glyco_transf_4"/>
    <property type="match status" value="1"/>
</dbReference>
<dbReference type="GO" id="GO:0016757">
    <property type="term" value="F:glycosyltransferase activity"/>
    <property type="evidence" value="ECO:0007669"/>
    <property type="project" value="InterPro"/>
</dbReference>
<organism evidence="3 4">
    <name type="scientific">Candidatus Cohnella colombiensis</name>
    <dbReference type="NCBI Taxonomy" id="3121368"/>
    <lineage>
        <taxon>Bacteria</taxon>
        <taxon>Bacillati</taxon>
        <taxon>Bacillota</taxon>
        <taxon>Bacilli</taxon>
        <taxon>Bacillales</taxon>
        <taxon>Paenibacillaceae</taxon>
        <taxon>Cohnella</taxon>
    </lineage>
</organism>
<accession>A0AA95EWU6</accession>
<dbReference type="EMBL" id="CP119317">
    <property type="protein sequence ID" value="WEK54930.1"/>
    <property type="molecule type" value="Genomic_DNA"/>
</dbReference>
<evidence type="ECO:0000259" key="1">
    <source>
        <dbReference type="Pfam" id="PF00534"/>
    </source>
</evidence>
<reference evidence="3" key="1">
    <citation type="submission" date="2023-03" db="EMBL/GenBank/DDBJ databases">
        <title>Andean soil-derived lignocellulolytic bacterial consortium as a source of novel taxa and putative plastic-active enzymes.</title>
        <authorList>
            <person name="Diaz-Garcia L."/>
            <person name="Chuvochina M."/>
            <person name="Feuerriegel G."/>
            <person name="Bunk B."/>
            <person name="Sproer C."/>
            <person name="Streit W.R."/>
            <person name="Rodriguez L.M."/>
            <person name="Overmann J."/>
            <person name="Jimenez D.J."/>
        </authorList>
    </citation>
    <scope>NUCLEOTIDE SEQUENCE</scope>
    <source>
        <strain evidence="3">MAG 2441</strain>
    </source>
</reference>
<evidence type="ECO:0000313" key="3">
    <source>
        <dbReference type="EMBL" id="WEK54930.1"/>
    </source>
</evidence>
<evidence type="ECO:0000259" key="2">
    <source>
        <dbReference type="Pfam" id="PF13439"/>
    </source>
</evidence>